<evidence type="ECO:0000313" key="17">
    <source>
        <dbReference type="RefSeq" id="XP_022333269.1"/>
    </source>
</evidence>
<feature type="domain" description="BPTI/Kunitz inhibitor" evidence="12">
    <location>
        <begin position="2551"/>
        <end position="2601"/>
    </location>
</feature>
<dbReference type="InterPro" id="IPR036179">
    <property type="entry name" value="Ig-like_dom_sf"/>
</dbReference>
<dbReference type="Gene3D" id="2.60.120.830">
    <property type="match status" value="1"/>
</dbReference>
<dbReference type="SUPFAM" id="SSF49265">
    <property type="entry name" value="Fibronectin type III"/>
    <property type="match status" value="1"/>
</dbReference>
<reference evidence="17" key="1">
    <citation type="submission" date="2025-08" db="UniProtKB">
        <authorList>
            <consortium name="RefSeq"/>
        </authorList>
    </citation>
    <scope>IDENTIFICATION</scope>
    <source>
        <tissue evidence="17">Whole sample</tissue>
    </source>
</reference>
<dbReference type="PROSITE" id="PS01178">
    <property type="entry name" value="ANAPHYLATOXIN_2"/>
    <property type="match status" value="1"/>
</dbReference>
<dbReference type="Pfam" id="PF08686">
    <property type="entry name" value="PLAC"/>
    <property type="match status" value="1"/>
</dbReference>
<comment type="subcellular location">
    <subcellularLocation>
        <location evidence="1">Secreted</location>
    </subcellularLocation>
</comment>
<dbReference type="CDD" id="cd00109">
    <property type="entry name" value="Kunitz-type"/>
    <property type="match status" value="8"/>
</dbReference>
<feature type="domain" description="BPTI/Kunitz inhibitor" evidence="12">
    <location>
        <begin position="2486"/>
        <end position="2536"/>
    </location>
</feature>
<feature type="domain" description="Ig-like" evidence="13">
    <location>
        <begin position="3294"/>
        <end position="3369"/>
    </location>
</feature>
<dbReference type="InterPro" id="IPR013783">
    <property type="entry name" value="Ig-like_fold"/>
</dbReference>
<dbReference type="PRINTS" id="PR01857">
    <property type="entry name" value="ADAMTSFAMILY"/>
</dbReference>
<evidence type="ECO:0000259" key="12">
    <source>
        <dbReference type="PROSITE" id="PS50279"/>
    </source>
</evidence>
<dbReference type="InterPro" id="IPR050098">
    <property type="entry name" value="TFPI/VKTCI-like"/>
</dbReference>
<feature type="disulfide bond" evidence="8">
    <location>
        <begin position="2839"/>
        <end position="2851"/>
    </location>
</feature>
<dbReference type="SMART" id="SM00409">
    <property type="entry name" value="IG"/>
    <property type="match status" value="3"/>
</dbReference>
<dbReference type="SMART" id="SM00408">
    <property type="entry name" value="IGc2"/>
    <property type="match status" value="3"/>
</dbReference>
<dbReference type="GO" id="GO:0030198">
    <property type="term" value="P:extracellular matrix organization"/>
    <property type="evidence" value="ECO:0007669"/>
    <property type="project" value="InterPro"/>
</dbReference>
<evidence type="ECO:0000256" key="1">
    <source>
        <dbReference type="ARBA" id="ARBA00004613"/>
    </source>
</evidence>
<feature type="disulfide bond" evidence="8">
    <location>
        <begin position="2804"/>
        <end position="2822"/>
    </location>
</feature>
<evidence type="ECO:0000256" key="2">
    <source>
        <dbReference type="ARBA" id="ARBA00022525"/>
    </source>
</evidence>
<feature type="compositionally biased region" description="Low complexity" evidence="9">
    <location>
        <begin position="3049"/>
        <end position="3065"/>
    </location>
</feature>
<dbReference type="InterPro" id="IPR013098">
    <property type="entry name" value="Ig_I-set"/>
</dbReference>
<evidence type="ECO:0000256" key="5">
    <source>
        <dbReference type="ARBA" id="ARBA00022729"/>
    </source>
</evidence>
<feature type="chain" id="PRO_5034750716" evidence="10">
    <location>
        <begin position="25"/>
        <end position="3528"/>
    </location>
</feature>
<feature type="signal peptide" evidence="10">
    <location>
        <begin position="1"/>
        <end position="24"/>
    </location>
</feature>
<evidence type="ECO:0000256" key="3">
    <source>
        <dbReference type="ARBA" id="ARBA00022536"/>
    </source>
</evidence>
<dbReference type="PROSITE" id="PS50900">
    <property type="entry name" value="PLAC"/>
    <property type="match status" value="1"/>
</dbReference>
<keyword evidence="6" id="KW-0677">Repeat</keyword>
<feature type="domain" description="Anaphylatoxin-like" evidence="11">
    <location>
        <begin position="2298"/>
        <end position="2333"/>
    </location>
</feature>
<dbReference type="PROSITE" id="PS50068">
    <property type="entry name" value="LDLRA_2"/>
    <property type="match status" value="2"/>
</dbReference>
<dbReference type="InterPro" id="IPR036383">
    <property type="entry name" value="TSP1_rpt_sf"/>
</dbReference>
<keyword evidence="4" id="KW-0646">Protease inhibitor</keyword>
<dbReference type="OrthoDB" id="6120333at2759"/>
<feature type="domain" description="BPTI/Kunitz inhibitor" evidence="12">
    <location>
        <begin position="2107"/>
        <end position="2157"/>
    </location>
</feature>
<evidence type="ECO:0000259" key="14">
    <source>
        <dbReference type="PROSITE" id="PS50853"/>
    </source>
</evidence>
<dbReference type="PROSITE" id="PS01209">
    <property type="entry name" value="LDLRA_1"/>
    <property type="match status" value="1"/>
</dbReference>
<feature type="region of interest" description="Disordered" evidence="9">
    <location>
        <begin position="3049"/>
        <end position="3080"/>
    </location>
</feature>
<feature type="domain" description="Fibronectin type-III" evidence="14">
    <location>
        <begin position="2877"/>
        <end position="2980"/>
    </location>
</feature>
<feature type="domain" description="BPTI/Kunitz inhibitor" evidence="12">
    <location>
        <begin position="2683"/>
        <end position="2733"/>
    </location>
</feature>
<evidence type="ECO:0000256" key="4">
    <source>
        <dbReference type="ARBA" id="ARBA00022690"/>
    </source>
</evidence>
<sequence>MNCRFTWQHLALSTICLQFAVIYAEKVWDRWGSYGPCSRTCGGGVRSRQRSCLYQRSRSGRKQSCDNNAQQEIEYISCNTQNCEEGSLDFRAIQCQDFDNIPFLGREYNWKPYYNGEEQCSLVCLAINTTVYHQWSDKVIDGTKCHRLSDDQCVDGICQKAGCDNVLGSSARRDVCGVCRGSGESCKLIQGTFTIPQLYSGYNEIITLQKGSTSIVIKEMKFSQNFLVLKSNDETFVLNGQQRDGKPVLVDIGGTTLLYTLEGSGRDLVKKLSGQGPTKHSIQIYIMAKDEENPGVSYEFYIPRTGKEVLFIPEVSMVDGRQAELRSGGIGESSYFWSYGGWTACSTDCGTGMRKRLVLCVNRMTGQKAEPERCTMSDRPPATEQCRGDNCDQLSRDATIEWKLGDWGPCSSSCDIGDQVQRVSCVRTDPRGQSVLVAEDKCTQAVGQKPEYRRSCNENIPCPFWTPLEWSSCDVECGMGEQGREMLCVSIDNRRLTEDACDPTKRPPSTRPCMVRQCPQEPEEIGEKCRNSLYGCCEDGRTKAQGPDGEGCPQACVSSRYGCCSDNKTPSRGPDGEGCPQACVSSRYGCCEDQTTPARGSSGEGCPQACVSSRYGCCEDQTTPARGPNGQGCPANCSRTRFGCCSDGRTPARGPSGQGCVVHCSRYRYGCCSDNVTIARGPNGEGCPSDCSRSKFGCCPDRKTPAQGLNKEGCVAECFRTPYGCCPDNQTPARGPRQEGCPSRCRNSIYGCCSDGVTEARGPNKEGCVYDCERRTYGCCSDNKTSALGPNGEGCPQACELSRYGCCPNSNASAAGPNYSGCPYSCFASLYGCCPDNYTAARGPNGEGCQNSCELSRFGCCPDSNILATGPNYSGCPYSCKTSVYGCCSDNYTAAIGPNGEGCPASCLRSPYGCCPDGRTARLGINDEGCSSNCSRYRYGCCPDNITPARGPNGEGCPSFCSTSVYGCCGDGRTAARGPNGEGCQQDCARRRYGCCSDNITPARGPNGEGCPNNCALSQYGCCDDRKTIARGPNGEGCPSNCASSKYGCCDDRRTIARGPNGEGCPAKCSRYRYGCCADNVTIARGPNGEGCPTNCTMSQYGCCPDRVTFAQGFNFEGCASLCLQSRYGCCPDGRKEAKGPNNKGCFVDCSRYQFGCCSDDVTPARGPQGEGCPSNCTLSAFGCCPDQVTEAKGYDMEGCPKECERSRYGCCPDGLSEARGPNAEGCAVKCEETRFGCCPDQETPARGPDGQGCYRDCSRYEFGCCPDKITPARGSRGEGCPSNCTISQYGCCPDQVTEAKGYNNEGCYSDCISSRYGCCPDGRTEARGPSREGCNSDCARRRFGCCSDNYTIARGPNGEGCPSLCDQSRYGCCSDGSTEARGPNGEGCTPECFRYKYGCCSDNMTPARGPNGEGCPSNCTFSLYGCCSDEVTEARGYNFEGCPPECLKREYGCCSDNKTPARGPKGEGCPQACVSSRYGCCLDNKTPARGPNGEGCPQACVSSRYGCCLDNKTPARGPNGEGCPQACVSSRYGCCEDQTTPARGPNGQGCPSDCSRTRFGCCSDGRTPARGPSGQGCVVHCSRYRYGCCSDNVTIARGPNGEGCPSDCSRSKFGCCPDRQTPAQGLNKEGCVVECSRTPYGCCPDNQTPARGPRQDGCPSRCRNSIYGCCSDGVTEARGPNREGCVYDCERRTYGCCSDNKTSALGPNGEGCPRACELSRYGCCPNSNASAAGPNYAGCPYSCFASLYGCCPDNYTAARGPNREGCQNSCELSRFGCCPDSNISATGPNFSGCPYSCKTSVYGCCSDNYTAATGPNGEGCPNPCERYPYGCCQDNRTPANGPEYDGCPQGDPQSDSCGLKPERGPCTNYTVLYFYNGTSQRCERFWYGGCEGNENRFNDEEECKGKCLRRATEDRPVTTKQTCESSYYKCCPDGVSFARGPNYEGCPQKESRPVCQQPSDSGRNCAEGKLEIKWYYNSGTERCDRFWYRGCGGNSNNFNTKEECQQTCTHDNGKPVVTLAPTTRPPSPGSGPVCELDKDRGPCGNYTVQWYYDKAQGRCSRFWYGGCQGNRNRFDTESECTAACSGGPVTYPTERPPVSPPSEDPCTLPPVVGRCRARLQRWFYNAQTKECQLFTYGGCGGNANNFKDRKECFTRCMPKDMIRNLNVHHATSNEIMVTWEPPQNNDVESYKVAYLGTKYYRDTVKQDPMKEIVLTPDARSYTMNQLMDGADYMINVYPQFNGRGTGPKSSIMGKTKTLLLCDDSRYGCCPDGITAASGLNFQGCSDTDPCKNTVWGCCEDGVSEATGPNFEGCDNEGRPSGDFCKEAVYGCCPDGETPAQGANYYGCPQEPDVTPTGVCQMKNDRGTCTNYVVKWFYNTTAGRCDRFWYGGCDGNDNRFDDQEACSRRCSQTGPDTGTTPVCEQPKTTGPCRAYFLRYYFNGRECEQFVYGGCQGNDNNFETQQQCESTCEIDIDNEKGQDRDTCQQPMDTGPCRGNIPRWYFDKDSKQCLEFLYGGCQGNTNNFETREECQKSCASDTVEPEKQDQDVCQLTSDSGPCKASIPRWFYDYNDGICKEFVYGGCEGNKNNYETREACESTCSRQHVCKPFVSGQIQCLAYMRRYKFDPNTGDCSQFIYGGCGGNSNNFGSLDACHRKCAPEKLLPVTTESTIEGSGEVMDEYCHLPMEVGSCRASIPAWYYDHLTGQCSEFQYGGCGGNDNRFTSREVCESSCSRENVCNMDKEEGNCLAYFERFFYNKNTGSCDQFVYGGCGGNANNFDSQESCNRKCVESLRPTCSNRDFQCSSGQCIDIRRRCDGVPDCSDGSDEDRAICVVPTLCPEGYFRCADSSCVPGRRCDGRMDCRDNSDEDQCGVQSAPTDVDVSPSRDDNYVVIIRWRAPASGGVNPVLGYRIQYTNRGQDVDESQWYTQQVEGGQDYAYVSGLQPDSTYYFKIQARNAVGYGPNSPVVIYIAPARTTDSPRGKDPNCMLPVDRGSCNNMTIMYHYDVTISDCRPFRYYGCTGNGNRFSSGQECRERCWDRYNIIPTGRPPVTRRPTYPTERPPVTQRPTYPTERPQVTTRPTTRVYTINVDLCDEASERGPCTNYSVKWYYDREQRRCDRFWYGGCEGNANRFDEEQDCQETCINRVRPTAGTTRSPDNNEIDEKTCGSRFGCCPDGITPARDFYLTNCNDETGPNTEVIQGDYTSLIKEPDTDVKIICNRYQTGYGSISWYKDGFQVTPNSKLVIQSDGSLLIRMATVDDSGMYACRIANIGSTPEIERFRLQVEARGEEVPITIFPTPAKIVVQPGMNAFLHCQAYGNPRPRVSWSRDGYDVSRDPRFTVYPNGTLIIQRTLEQDMGSYLCVANNGVSTPAQRIVMLQLRESLKARIEPVEERKREGETLYLSCSGFGYPTPSITWEKNGLPITSDQRIKIQGGSLRIINVALEDTGSYTCVVMNDEEKVEDTVSIQVTPFDLLPSNCVDSASKVKCSLIVAARLCGHTRYSRPCCESCQKEKQRILQRDSAPQG</sequence>
<keyword evidence="5 10" id="KW-0732">Signal</keyword>
<feature type="disulfide bond" evidence="8">
    <location>
        <begin position="2797"/>
        <end position="2809"/>
    </location>
</feature>
<protein>
    <submittedName>
        <fullName evidence="17">Papilin-like isoform X1</fullName>
    </submittedName>
</protein>
<dbReference type="InterPro" id="IPR007110">
    <property type="entry name" value="Ig-like_dom"/>
</dbReference>
<feature type="domain" description="Ig-like" evidence="13">
    <location>
        <begin position="3373"/>
        <end position="3470"/>
    </location>
</feature>
<feature type="domain" description="Fibronectin type-III" evidence="14">
    <location>
        <begin position="2162"/>
        <end position="2261"/>
    </location>
</feature>
<feature type="disulfide bond" evidence="8">
    <location>
        <begin position="2857"/>
        <end position="2872"/>
    </location>
</feature>
<dbReference type="InterPro" id="IPR000884">
    <property type="entry name" value="TSP1_rpt"/>
</dbReference>
<dbReference type="CDD" id="cd00112">
    <property type="entry name" value="LDLa"/>
    <property type="match status" value="2"/>
</dbReference>
<dbReference type="RefSeq" id="XP_022333269.1">
    <property type="nucleotide sequence ID" value="XM_022477561.1"/>
</dbReference>
<dbReference type="Proteomes" id="UP000694844">
    <property type="component" value="Chromosome 4"/>
</dbReference>
<feature type="domain" description="BPTI/Kunitz inhibitor" evidence="12">
    <location>
        <begin position="2988"/>
        <end position="3038"/>
    </location>
</feature>
<dbReference type="PROSITE" id="PS50092">
    <property type="entry name" value="TSP1"/>
    <property type="match status" value="4"/>
</dbReference>
<keyword evidence="7 8" id="KW-1015">Disulfide bond</keyword>
<dbReference type="CDD" id="cd22639">
    <property type="entry name" value="Kunitz_papilin_lacunin-like"/>
    <property type="match status" value="1"/>
</dbReference>
<dbReference type="InterPro" id="IPR036055">
    <property type="entry name" value="LDL_receptor-like_sf"/>
</dbReference>
<dbReference type="PROSITE" id="PS50853">
    <property type="entry name" value="FN3"/>
    <property type="match status" value="2"/>
</dbReference>
<evidence type="ECO:0000256" key="8">
    <source>
        <dbReference type="PROSITE-ProRule" id="PRU00124"/>
    </source>
</evidence>
<dbReference type="Pfam" id="PF05986">
    <property type="entry name" value="ADAMTS_spacer1"/>
    <property type="match status" value="1"/>
</dbReference>
<evidence type="ECO:0000259" key="13">
    <source>
        <dbReference type="PROSITE" id="PS50835"/>
    </source>
</evidence>
<dbReference type="Pfam" id="PF07679">
    <property type="entry name" value="I-set"/>
    <property type="match status" value="3"/>
</dbReference>
<dbReference type="InterPro" id="IPR000020">
    <property type="entry name" value="Anaphylatoxin/fibulin"/>
</dbReference>
<dbReference type="SMART" id="SM00209">
    <property type="entry name" value="TSP1"/>
    <property type="match status" value="4"/>
</dbReference>
<feature type="domain" description="Ig-like" evidence="13">
    <location>
        <begin position="3196"/>
        <end position="3285"/>
    </location>
</feature>
<evidence type="ECO:0000313" key="16">
    <source>
        <dbReference type="Proteomes" id="UP000694844"/>
    </source>
</evidence>
<dbReference type="Gene3D" id="4.10.410.10">
    <property type="entry name" value="Pancreatic trypsin inhibitor Kunitz domain"/>
    <property type="match status" value="13"/>
</dbReference>
<dbReference type="FunFam" id="4.10.410.10:FF:000021">
    <property type="entry name" value="Serine protease inhibitor, putative"/>
    <property type="match status" value="1"/>
</dbReference>
<dbReference type="InterPro" id="IPR003598">
    <property type="entry name" value="Ig_sub2"/>
</dbReference>
<dbReference type="Pfam" id="PF00057">
    <property type="entry name" value="Ldl_recept_a"/>
    <property type="match status" value="2"/>
</dbReference>
<dbReference type="PRINTS" id="PR00759">
    <property type="entry name" value="BASICPTASE"/>
</dbReference>
<dbReference type="SUPFAM" id="SSF57424">
    <property type="entry name" value="LDL receptor-like module"/>
    <property type="match status" value="2"/>
</dbReference>
<dbReference type="InterPro" id="IPR013273">
    <property type="entry name" value="ADAMTS/ADAMTS-like"/>
</dbReference>
<comment type="caution">
    <text evidence="8">Lacks conserved residue(s) required for the propagation of feature annotation.</text>
</comment>
<dbReference type="CDD" id="cd00063">
    <property type="entry name" value="FN3"/>
    <property type="match status" value="2"/>
</dbReference>
<dbReference type="GeneID" id="111130469"/>
<dbReference type="Gene3D" id="2.60.40.10">
    <property type="entry name" value="Immunoglobulins"/>
    <property type="match status" value="5"/>
</dbReference>
<dbReference type="SMART" id="SM00192">
    <property type="entry name" value="LDLa"/>
    <property type="match status" value="2"/>
</dbReference>
<dbReference type="SMART" id="SM00060">
    <property type="entry name" value="FN3"/>
    <property type="match status" value="2"/>
</dbReference>
<evidence type="ECO:0000256" key="10">
    <source>
        <dbReference type="SAM" id="SignalP"/>
    </source>
</evidence>
<dbReference type="Pfam" id="PF00014">
    <property type="entry name" value="Kunitz_BPTI"/>
    <property type="match status" value="13"/>
</dbReference>
<evidence type="ECO:0000259" key="15">
    <source>
        <dbReference type="PROSITE" id="PS50900"/>
    </source>
</evidence>
<proteinExistence type="predicted"/>
<dbReference type="InterPro" id="IPR036880">
    <property type="entry name" value="Kunitz_BPTI_sf"/>
</dbReference>
<evidence type="ECO:0000256" key="9">
    <source>
        <dbReference type="SAM" id="MobiDB-lite"/>
    </source>
</evidence>
<evidence type="ECO:0000256" key="6">
    <source>
        <dbReference type="ARBA" id="ARBA00022737"/>
    </source>
</evidence>
<feature type="domain" description="PLAC" evidence="15">
    <location>
        <begin position="3477"/>
        <end position="3516"/>
    </location>
</feature>
<dbReference type="PROSITE" id="PS00280">
    <property type="entry name" value="BPTI_KUNITZ_1"/>
    <property type="match status" value="9"/>
</dbReference>
<dbReference type="SMART" id="SM00131">
    <property type="entry name" value="KU"/>
    <property type="match status" value="13"/>
</dbReference>
<evidence type="ECO:0000259" key="11">
    <source>
        <dbReference type="PROSITE" id="PS01178"/>
    </source>
</evidence>
<keyword evidence="16" id="KW-1185">Reference proteome</keyword>
<dbReference type="KEGG" id="cvn:111130469"/>
<dbReference type="InterPro" id="IPR002223">
    <property type="entry name" value="Kunitz_BPTI"/>
</dbReference>
<name>A0A8B8E0M0_CRAVI</name>
<dbReference type="InterPro" id="IPR023415">
    <property type="entry name" value="LDLR_class-A_CS"/>
</dbReference>
<gene>
    <name evidence="17" type="primary">LOC111130469</name>
</gene>
<keyword evidence="2" id="KW-0964">Secreted</keyword>
<dbReference type="InterPro" id="IPR020901">
    <property type="entry name" value="Prtase_inh_Kunz-CS"/>
</dbReference>
<dbReference type="SUPFAM" id="SSF57362">
    <property type="entry name" value="BPTI-like"/>
    <property type="match status" value="13"/>
</dbReference>
<dbReference type="FunFam" id="4.10.410.10:FF:000004">
    <property type="entry name" value="Tissue factor pathway inhibitor"/>
    <property type="match status" value="1"/>
</dbReference>
<dbReference type="SUPFAM" id="SSF48726">
    <property type="entry name" value="Immunoglobulin"/>
    <property type="match status" value="3"/>
</dbReference>
<dbReference type="GO" id="GO:0004867">
    <property type="term" value="F:serine-type endopeptidase inhibitor activity"/>
    <property type="evidence" value="ECO:0007669"/>
    <property type="project" value="UniProtKB-KW"/>
</dbReference>
<dbReference type="PROSITE" id="PS50279">
    <property type="entry name" value="BPTI_KUNITZ_2"/>
    <property type="match status" value="13"/>
</dbReference>
<dbReference type="PANTHER" id="PTHR10083:SF374">
    <property type="entry name" value="BPTI_KUNITZ INHIBITOR DOMAIN-CONTAINING PROTEIN"/>
    <property type="match status" value="1"/>
</dbReference>
<dbReference type="PROSITE" id="PS50835">
    <property type="entry name" value="IG_LIKE"/>
    <property type="match status" value="3"/>
</dbReference>
<dbReference type="InterPro" id="IPR003961">
    <property type="entry name" value="FN3_dom"/>
</dbReference>
<dbReference type="PANTHER" id="PTHR10083">
    <property type="entry name" value="KUNITZ-TYPE PROTEASE INHIBITOR-RELATED"/>
    <property type="match status" value="1"/>
</dbReference>
<feature type="domain" description="BPTI/Kunitz inhibitor" evidence="12">
    <location>
        <begin position="1956"/>
        <end position="2009"/>
    </location>
</feature>
<dbReference type="InterPro" id="IPR003599">
    <property type="entry name" value="Ig_sub"/>
</dbReference>
<dbReference type="InterPro" id="IPR010909">
    <property type="entry name" value="PLAC"/>
</dbReference>
<feature type="domain" description="BPTI/Kunitz inhibitor" evidence="12">
    <location>
        <begin position="2739"/>
        <end position="2789"/>
    </location>
</feature>
<dbReference type="Pfam" id="PF00041">
    <property type="entry name" value="fn3"/>
    <property type="match status" value="2"/>
</dbReference>
<keyword evidence="3" id="KW-0245">EGF-like domain</keyword>
<feature type="domain" description="BPTI/Kunitz inhibitor" evidence="12">
    <location>
        <begin position="2035"/>
        <end position="2085"/>
    </location>
</feature>
<feature type="domain" description="BPTI/Kunitz inhibitor" evidence="12">
    <location>
        <begin position="1858"/>
        <end position="1908"/>
    </location>
</feature>
<dbReference type="FunFam" id="4.10.410.10:FF:000020">
    <property type="entry name" value="Collagen, type VI, alpha 3"/>
    <property type="match status" value="6"/>
</dbReference>
<dbReference type="InterPro" id="IPR036116">
    <property type="entry name" value="FN3_sf"/>
</dbReference>
<dbReference type="InterPro" id="IPR010294">
    <property type="entry name" value="ADAMTS_spacer1"/>
</dbReference>
<dbReference type="SUPFAM" id="SSF82895">
    <property type="entry name" value="TSP-1 type 1 repeat"/>
    <property type="match status" value="4"/>
</dbReference>
<evidence type="ECO:0000256" key="7">
    <source>
        <dbReference type="ARBA" id="ARBA00023157"/>
    </source>
</evidence>
<feature type="domain" description="BPTI/Kunitz inhibitor" evidence="12">
    <location>
        <begin position="2423"/>
        <end position="2471"/>
    </location>
</feature>
<dbReference type="GO" id="GO:0005615">
    <property type="term" value="C:extracellular space"/>
    <property type="evidence" value="ECO:0007669"/>
    <property type="project" value="TreeGrafter"/>
</dbReference>
<organism evidence="16 17">
    <name type="scientific">Crassostrea virginica</name>
    <name type="common">Eastern oyster</name>
    <dbReference type="NCBI Taxonomy" id="6565"/>
    <lineage>
        <taxon>Eukaryota</taxon>
        <taxon>Metazoa</taxon>
        <taxon>Spiralia</taxon>
        <taxon>Lophotrochozoa</taxon>
        <taxon>Mollusca</taxon>
        <taxon>Bivalvia</taxon>
        <taxon>Autobranchia</taxon>
        <taxon>Pteriomorphia</taxon>
        <taxon>Ostreida</taxon>
        <taxon>Ostreoidea</taxon>
        <taxon>Ostreidae</taxon>
        <taxon>Crassostrea</taxon>
    </lineage>
</organism>
<feature type="domain" description="BPTI/Kunitz inhibitor" evidence="12">
    <location>
        <begin position="3094"/>
        <end position="3144"/>
    </location>
</feature>
<feature type="domain" description="BPTI/Kunitz inhibitor" evidence="12">
    <location>
        <begin position="2360"/>
        <end position="2410"/>
    </location>
</feature>
<dbReference type="InterPro" id="IPR002172">
    <property type="entry name" value="LDrepeatLR_classA_rpt"/>
</dbReference>
<accession>A0A8B8E0M0</accession>
<feature type="domain" description="BPTI/Kunitz inhibitor" evidence="12">
    <location>
        <begin position="2607"/>
        <end position="2658"/>
    </location>
</feature>